<evidence type="ECO:0000256" key="10">
    <source>
        <dbReference type="ARBA" id="ARBA00022527"/>
    </source>
</evidence>
<comment type="catalytic activity">
    <reaction evidence="25">
        <text>L-threonyl-[protein] + ATP = O-phospho-L-threonyl-[protein] + ADP + H(+)</text>
        <dbReference type="Rhea" id="RHEA:46608"/>
        <dbReference type="Rhea" id="RHEA-COMP:11060"/>
        <dbReference type="Rhea" id="RHEA-COMP:11605"/>
        <dbReference type="ChEBI" id="CHEBI:15378"/>
        <dbReference type="ChEBI" id="CHEBI:30013"/>
        <dbReference type="ChEBI" id="CHEBI:30616"/>
        <dbReference type="ChEBI" id="CHEBI:61977"/>
        <dbReference type="ChEBI" id="CHEBI:456216"/>
        <dbReference type="EC" id="2.7.11.1"/>
    </reaction>
</comment>
<keyword evidence="14" id="KW-0547">Nucleotide-binding</keyword>
<evidence type="ECO:0000256" key="19">
    <source>
        <dbReference type="ARBA" id="ARBA00022860"/>
    </source>
</evidence>
<dbReference type="FunFam" id="2.60.40.10:FF:000056">
    <property type="entry name" value="twitchin isoform X4"/>
    <property type="match status" value="1"/>
</dbReference>
<dbReference type="SUPFAM" id="SSF49265">
    <property type="entry name" value="Fibronectin type III"/>
    <property type="match status" value="3"/>
</dbReference>
<dbReference type="PANTHER" id="PTHR13817:SF151">
    <property type="entry name" value="TITIN"/>
    <property type="match status" value="1"/>
</dbReference>
<feature type="region of interest" description="Disordered" evidence="31">
    <location>
        <begin position="2620"/>
        <end position="2639"/>
    </location>
</feature>
<feature type="domain" description="Ig-like" evidence="33">
    <location>
        <begin position="1062"/>
        <end position="1151"/>
    </location>
</feature>
<dbReference type="GO" id="GO:0051239">
    <property type="term" value="P:regulation of multicellular organismal process"/>
    <property type="evidence" value="ECO:0007669"/>
    <property type="project" value="UniProtKB-ARBA"/>
</dbReference>
<evidence type="ECO:0000259" key="33">
    <source>
        <dbReference type="PROSITE" id="PS50835"/>
    </source>
</evidence>
<dbReference type="InterPro" id="IPR003599">
    <property type="entry name" value="Ig_sub"/>
</dbReference>
<feature type="domain" description="Ig-like" evidence="33">
    <location>
        <begin position="1755"/>
        <end position="1836"/>
    </location>
</feature>
<evidence type="ECO:0000259" key="34">
    <source>
        <dbReference type="PROSITE" id="PS50853"/>
    </source>
</evidence>
<dbReference type="EC" id="2.7.11.1" evidence="6"/>
<dbReference type="Pfam" id="PF00041">
    <property type="entry name" value="fn3"/>
    <property type="match status" value="5"/>
</dbReference>
<evidence type="ECO:0000256" key="17">
    <source>
        <dbReference type="ARBA" id="ARBA00022840"/>
    </source>
</evidence>
<dbReference type="InterPro" id="IPR013783">
    <property type="entry name" value="Ig-like_fold"/>
</dbReference>
<dbReference type="InterPro" id="IPR036116">
    <property type="entry name" value="FN3_sf"/>
</dbReference>
<evidence type="ECO:0000256" key="24">
    <source>
        <dbReference type="ARBA" id="ARBA00023319"/>
    </source>
</evidence>
<sequence>MPHPWVMHSHRVKYFRQYNDLKYRVTSRVATSYKNVNPTSKEISDERDGEQIQKPHPTETVPVEKSVKSKKIKPIPLKIEEIIMDEAQHATEVDGPQFTKLKLKKPTQKPKQELKTVTLPKVQLKSRIRYNSEWPPSELKPVITFLGSVRQNGQLSRNIKEAAKLKKKPPKVTEIPELDKVELEKPEEFDFSSEKPIELKKEETNDVKEINSSETVPDAKKHVQTDQIIENIQNKKDKTPKPKEIILQDKTSTEEKTKEPEASPQENVDDNEIDEDKSVPMESPKETDNIPDDKRDYIEPQDLKQSKQKPKKKNLKSKDLDKPTAKQLDEKPVSKQPDEITPLKQPVETTSSQQPDEKPATNQTDEIQLSKQSDEVPVAHVTEKPTQKKSKTKPKEKTRKPSLQDMDSEVKPVEPEETTEAYEQQENEKEPDTTRRPEPDIISEDDTTTLVTKNKTKAKKIKQKDSQPKPLTITSENVPENEDKPEKKPTKVKLTPIKIERKEVELSKPQHAENIEGPQFIKLKLKKPTAKPKPEAPLVTLPKFQLKSRIKYVNDWPPSLIMPTVTFLGSIRQNGILSRNVKEAEKIKKKVYKQPKLPEIEKTELEKPMFDYEDIVEAKNQGVEKDESLLEEPVEDEPQQFTIKPKRPSIKKTEEIEDEVTIKKKLKSIRKPSVTLPEVTEPETVTFRPKTTKTKEDVEQEFNIQLDSYAEEEISMSSKVKLKPQRRPTFNEEANETSIKFYEENDEPPDVIEILESDDEKSEETSNIVMPFKKIKELQDTSLEEISSSVTIPKPKKEDNETDVSQDVNIKLDRKPKYIVDEQEEVTFDVKPQSEQYTQEELSLSSKIKLKPKKKMTISEAADETLIQLKQEIEDDSQAEEVILSETEADENVQMFIRRKPKKPVYEVSEVEELSVELKPKRINEDAFEEEQITISAKRKPRKPSKLEEADVSMSISREQEFPETPVDVRSGDTVFAVYSYVAETDEAINLVEGERLYILETTNQDWWFVRKHLTEEKGWVPAQYLMDEANYTLYLQKKLNEKIDKLPVFEKPTPEEQAIAPIFTEKLRPKHTPDGSTVQFECQVEGYPRPQITWFRQTAIIKPSQDFQMYYDDDNVATLVIREVFPEDAGTFTCVAKNAAGFASSTTELIVEAPLSDHGSEMTVLSRKSLSRESSLADILEGIPPTFSKRPKAQYVDEGSQIFLECRLVAIPEPDIAWLFKGEEIIPNKSISIATESDMHMYCSVLKIDDVKKFQEGTYTVVAVNREGEASLPIVLKIKTGEKEKPQVIEPLKNMTIREGESVVLSTQVVGNPQPSVTWYKNNKPVKSLTTKSDGDTHTITIIKPKKGKDDGVYTLKAVNSEGSTETTAVINIEEPTEENAEPPLFINRFQEITVKENGIIKLVAKVTGNPVPSITWYRNNHIITPSETVTQNFDGENIELIITNVDSEVDSGDYKCVASNSAGKASHGARVTIDVEKVRFVKNLKKSYETEEGKTVILECHTSHTVSTKWYHNDKEVSGMDHREIIQEGRVHKLRIKKTKLTDVGEIKCVVKDQETSTQLTVHETIPEFIRRLQDFEVKERDIAILEVEINSETADVVWERDGERIKAKKNKYELEKRGNVRKLFIRNTSVHDEGEYTCKLRDDSCTAEVTVVELPPEIISRLQDQKVNKGNKATFDIELTKGDALVQWFKDGSEIQFSNHIQLTIDGKKQKLKIYDCEMSDAGVYSCEVGNDKCAARLIVEQPSIDFILRLPEVTVVPANTDAYLTVEIPDETMDVTWYKKKSIIEDTEKFTLISDVTKRTLIIRKCTEEDQCDYSCVLFDAKCSTKLKVEVVEFPPKVLGYEREYRIKRGGDVTVHVQYEGVPQPNDEWVVNSKIIKKTKHTKPSIDAKAASLTIKKVDNSDAGVYKLRLENNCGETHVEINVVVIDTTSPPGKPTVLETTNNSINLCWDEPEDKGNSEIDYYILQYQEINTTEWVSIENIKKTQITVGELKTKSSYRFRVYAVNEVGVSEASETTEYILVQEILKGQAPTVEKPLKDVISEPNEDIELTCIFGGVPEPKVTWLKGNNKLKTAKATYVNRVATLVITAMENTEGRYSCIANNEHGETETSCNVEVQQKPTITVSNENIEQKYRVGENWSVEALIKGIPKPTITWYCNGSKVVESEDIQITTEDNISIIKISSLVRSHSGKYTIEASNKAGTTSFDITLKVYDKPSKPEGPVVMREISRESVTIEWKPPRDDGGLELTKYAIEKHEPDTNKWVKVADVDKDVETYCIQRLNENCEYMFRVMAQNPIGFSEALESEPIVIKTALDVPSPPLGPLGLYGINNDSLTITWYPSEKNGGSPIIDYSVEIKQEGKKWKHVATVTKTSAKIEKLTINTTYQFRITARNEIGISLPYISDEKITIGKTLSPPSQPLNFAVKETTSRSVTLQWAAPESDGGSIVTNYIIEYKTAKAKAWTKVITVSGTVYEHCIENIKEKEELIFRISAENAIGVSLPAESQGVRLEKHATVPSPPTAPLEIRTVGSNIVMTSWGTPEWDGGAPLLGYNIAIRDVTKTMWMEVGKVDAQTLKFNIKDLSDNHTYMIRIYARNEIGISEPLESEEPYKVIPGEDSHADEEIGEQTEMTEPTSFSTQTTTSWMREHNMDADIRSYARGSLLRRDEYFFRIWHYAKQLFK</sequence>
<keyword evidence="17" id="KW-0067">ATP-binding</keyword>
<dbReference type="PROSITE" id="PS50835">
    <property type="entry name" value="IG_LIKE"/>
    <property type="match status" value="11"/>
</dbReference>
<feature type="domain" description="Fibronectin type-III" evidence="34">
    <location>
        <begin position="2321"/>
        <end position="2414"/>
    </location>
</feature>
<evidence type="ECO:0000256" key="4">
    <source>
        <dbReference type="ARBA" id="ARBA00004613"/>
    </source>
</evidence>
<dbReference type="GO" id="GO:0005516">
    <property type="term" value="F:calmodulin binding"/>
    <property type="evidence" value="ECO:0007669"/>
    <property type="project" value="UniProtKB-KW"/>
</dbReference>
<feature type="domain" description="Ig-like" evidence="33">
    <location>
        <begin position="1186"/>
        <end position="1274"/>
    </location>
</feature>
<feature type="region of interest" description="Disordered" evidence="31">
    <location>
        <begin position="36"/>
        <end position="61"/>
    </location>
</feature>
<dbReference type="Pfam" id="PF07679">
    <property type="entry name" value="I-set"/>
    <property type="match status" value="11"/>
</dbReference>
<dbReference type="SMART" id="SM00060">
    <property type="entry name" value="FN3"/>
    <property type="match status" value="5"/>
</dbReference>
<feature type="domain" description="Fibronectin type-III" evidence="34">
    <location>
        <begin position="2220"/>
        <end position="2317"/>
    </location>
</feature>
<keyword evidence="15" id="KW-0418">Kinase</keyword>
<dbReference type="CDD" id="cd11856">
    <property type="entry name" value="SH3_p47phox_like"/>
    <property type="match status" value="1"/>
</dbReference>
<dbReference type="InterPro" id="IPR007110">
    <property type="entry name" value="Ig-like_dom"/>
</dbReference>
<evidence type="ECO:0000256" key="21">
    <source>
        <dbReference type="ARBA" id="ARBA00023179"/>
    </source>
</evidence>
<keyword evidence="36" id="KW-1185">Reference proteome</keyword>
<evidence type="ECO:0000256" key="3">
    <source>
        <dbReference type="ARBA" id="ARBA00004496"/>
    </source>
</evidence>
<feature type="domain" description="Fibronectin type-III" evidence="34">
    <location>
        <begin position="2417"/>
        <end position="2514"/>
    </location>
</feature>
<feature type="compositionally biased region" description="Polar residues" evidence="31">
    <location>
        <begin position="347"/>
        <end position="371"/>
    </location>
</feature>
<feature type="compositionally biased region" description="Basic and acidic residues" evidence="31">
    <location>
        <begin position="233"/>
        <end position="261"/>
    </location>
</feature>
<dbReference type="PROSITE" id="PS50853">
    <property type="entry name" value="FN3"/>
    <property type="match status" value="5"/>
</dbReference>
<dbReference type="GO" id="GO:0009653">
    <property type="term" value="P:anatomical structure morphogenesis"/>
    <property type="evidence" value="ECO:0007669"/>
    <property type="project" value="UniProtKB-ARBA"/>
</dbReference>
<feature type="region of interest" description="Disordered" evidence="31">
    <location>
        <begin position="673"/>
        <end position="696"/>
    </location>
</feature>
<dbReference type="GO" id="GO:0030154">
    <property type="term" value="P:cell differentiation"/>
    <property type="evidence" value="ECO:0007669"/>
    <property type="project" value="UniProtKB-ARBA"/>
</dbReference>
<dbReference type="InterPro" id="IPR036179">
    <property type="entry name" value="Ig-like_dom_sf"/>
</dbReference>
<dbReference type="GO" id="GO:0005576">
    <property type="term" value="C:extracellular region"/>
    <property type="evidence" value="ECO:0007669"/>
    <property type="project" value="UniProtKB-SubCell"/>
</dbReference>
<dbReference type="CDD" id="cd00063">
    <property type="entry name" value="FN3"/>
    <property type="match status" value="5"/>
</dbReference>
<proteinExistence type="inferred from homology"/>
<evidence type="ECO:0000256" key="28">
    <source>
        <dbReference type="ARBA" id="ARBA00068688"/>
    </source>
</evidence>
<reference evidence="35" key="1">
    <citation type="submission" date="2022-02" db="EMBL/GenBank/DDBJ databases">
        <authorList>
            <person name="King R."/>
        </authorList>
    </citation>
    <scope>NUCLEOTIDE SEQUENCE</scope>
</reference>
<comment type="subcellular location">
    <subcellularLocation>
        <location evidence="3">Cytoplasm</location>
    </subcellularLocation>
    <subcellularLocation>
        <location evidence="2">Nucleus</location>
    </subcellularLocation>
    <subcellularLocation>
        <location evidence="4">Secreted</location>
    </subcellularLocation>
</comment>
<dbReference type="InterPro" id="IPR013098">
    <property type="entry name" value="Ig_I-set"/>
</dbReference>
<feature type="domain" description="Ig-like" evidence="33">
    <location>
        <begin position="1384"/>
        <end position="1474"/>
    </location>
</feature>
<dbReference type="FunFam" id="2.60.40.10:FF:000107">
    <property type="entry name" value="Myosin, light chain kinase a"/>
    <property type="match status" value="1"/>
</dbReference>
<dbReference type="PANTHER" id="PTHR13817">
    <property type="entry name" value="TITIN"/>
    <property type="match status" value="1"/>
</dbReference>
<evidence type="ECO:0000256" key="26">
    <source>
        <dbReference type="ARBA" id="ARBA00048679"/>
    </source>
</evidence>
<evidence type="ECO:0000256" key="27">
    <source>
        <dbReference type="ARBA" id="ARBA00061228"/>
    </source>
</evidence>
<evidence type="ECO:0000256" key="9">
    <source>
        <dbReference type="ARBA" id="ARBA00022525"/>
    </source>
</evidence>
<evidence type="ECO:0000256" key="11">
    <source>
        <dbReference type="ARBA" id="ARBA00022679"/>
    </source>
</evidence>
<feature type="compositionally biased region" description="Acidic residues" evidence="31">
    <location>
        <begin position="629"/>
        <end position="638"/>
    </location>
</feature>
<feature type="compositionally biased region" description="Basic residues" evidence="31">
    <location>
        <begin position="387"/>
        <end position="400"/>
    </location>
</feature>
<feature type="domain" description="Ig-like" evidence="33">
    <location>
        <begin position="1569"/>
        <end position="1653"/>
    </location>
</feature>
<keyword evidence="22" id="KW-0325">Glycoprotein</keyword>
<evidence type="ECO:0000256" key="23">
    <source>
        <dbReference type="ARBA" id="ARBA00023242"/>
    </source>
</evidence>
<evidence type="ECO:0000256" key="25">
    <source>
        <dbReference type="ARBA" id="ARBA00047899"/>
    </source>
</evidence>
<evidence type="ECO:0000256" key="29">
    <source>
        <dbReference type="ARBA" id="ARBA00073138"/>
    </source>
</evidence>
<dbReference type="SUPFAM" id="SSF48726">
    <property type="entry name" value="Immunoglobulin"/>
    <property type="match status" value="11"/>
</dbReference>
<evidence type="ECO:0000256" key="30">
    <source>
        <dbReference type="PROSITE-ProRule" id="PRU00192"/>
    </source>
</evidence>
<dbReference type="EMBL" id="LR824562">
    <property type="protein sequence ID" value="CAH1647507.1"/>
    <property type="molecule type" value="Genomic_DNA"/>
</dbReference>
<feature type="domain" description="Ig-like" evidence="33">
    <location>
        <begin position="1840"/>
        <end position="1928"/>
    </location>
</feature>
<comment type="similarity">
    <text evidence="5">Belongs to the protein kinase superfamily. CAMK Ser/Thr protein kinase family.</text>
</comment>
<feature type="compositionally biased region" description="Basic and acidic residues" evidence="31">
    <location>
        <begin position="276"/>
        <end position="305"/>
    </location>
</feature>
<evidence type="ECO:0000256" key="20">
    <source>
        <dbReference type="ARBA" id="ARBA00023157"/>
    </source>
</evidence>
<dbReference type="GO" id="GO:0005524">
    <property type="term" value="F:ATP binding"/>
    <property type="evidence" value="ECO:0007669"/>
    <property type="project" value="UniProtKB-KW"/>
</dbReference>
<dbReference type="FunFam" id="2.60.40.10:FF:000032">
    <property type="entry name" value="palladin isoform X1"/>
    <property type="match status" value="2"/>
</dbReference>
<keyword evidence="11" id="KW-0808">Transferase</keyword>
<evidence type="ECO:0000313" key="36">
    <source>
        <dbReference type="Proteomes" id="UP001153321"/>
    </source>
</evidence>
<feature type="compositionally biased region" description="Basic and acidic residues" evidence="31">
    <location>
        <begin position="426"/>
        <end position="439"/>
    </location>
</feature>
<keyword evidence="18" id="KW-0460">Magnesium</keyword>
<evidence type="ECO:0000256" key="12">
    <source>
        <dbReference type="ARBA" id="ARBA00022723"/>
    </source>
</evidence>
<feature type="domain" description="Ig-like" evidence="33">
    <location>
        <begin position="2123"/>
        <end position="2211"/>
    </location>
</feature>
<dbReference type="GO" id="GO:0004674">
    <property type="term" value="F:protein serine/threonine kinase activity"/>
    <property type="evidence" value="ECO:0007669"/>
    <property type="project" value="UniProtKB-KW"/>
</dbReference>
<dbReference type="FunFam" id="2.60.40.10:FF:001138">
    <property type="entry name" value="Sallimus, isoform P"/>
    <property type="match status" value="1"/>
</dbReference>
<keyword evidence="10" id="KW-0723">Serine/threonine-protein kinase</keyword>
<dbReference type="GO" id="GO:0046872">
    <property type="term" value="F:metal ion binding"/>
    <property type="evidence" value="ECO:0007669"/>
    <property type="project" value="UniProtKB-KW"/>
</dbReference>
<feature type="compositionally biased region" description="Basic residues" evidence="31">
    <location>
        <begin position="306"/>
        <end position="315"/>
    </location>
</feature>
<evidence type="ECO:0000256" key="18">
    <source>
        <dbReference type="ARBA" id="ARBA00022842"/>
    </source>
</evidence>
<accession>A0A9P0IH71</accession>
<dbReference type="FunFam" id="2.60.40.10:FF:000050">
    <property type="entry name" value="Titin isoform B"/>
    <property type="match status" value="2"/>
</dbReference>
<comment type="cofactor">
    <cofactor evidence="1">
        <name>Mg(2+)</name>
        <dbReference type="ChEBI" id="CHEBI:18420"/>
    </cofactor>
</comment>
<evidence type="ECO:0000256" key="22">
    <source>
        <dbReference type="ARBA" id="ARBA00023180"/>
    </source>
</evidence>
<dbReference type="FunFam" id="2.60.40.10:FF:000031">
    <property type="entry name" value="Myosin-binding protein C, slow type"/>
    <property type="match status" value="2"/>
</dbReference>
<organism evidence="35 36">
    <name type="scientific">Spodoptera littoralis</name>
    <name type="common">Egyptian cotton leafworm</name>
    <dbReference type="NCBI Taxonomy" id="7109"/>
    <lineage>
        <taxon>Eukaryota</taxon>
        <taxon>Metazoa</taxon>
        <taxon>Ecdysozoa</taxon>
        <taxon>Arthropoda</taxon>
        <taxon>Hexapoda</taxon>
        <taxon>Insecta</taxon>
        <taxon>Pterygota</taxon>
        <taxon>Neoptera</taxon>
        <taxon>Endopterygota</taxon>
        <taxon>Lepidoptera</taxon>
        <taxon>Glossata</taxon>
        <taxon>Ditrysia</taxon>
        <taxon>Noctuoidea</taxon>
        <taxon>Noctuidae</taxon>
        <taxon>Amphipyrinae</taxon>
        <taxon>Spodoptera</taxon>
    </lineage>
</organism>
<keyword evidence="12" id="KW-0479">Metal-binding</keyword>
<evidence type="ECO:0000256" key="6">
    <source>
        <dbReference type="ARBA" id="ARBA00012513"/>
    </source>
</evidence>
<evidence type="ECO:0000256" key="5">
    <source>
        <dbReference type="ARBA" id="ARBA00006692"/>
    </source>
</evidence>
<evidence type="ECO:0000256" key="16">
    <source>
        <dbReference type="ARBA" id="ARBA00022837"/>
    </source>
</evidence>
<evidence type="ECO:0000256" key="14">
    <source>
        <dbReference type="ARBA" id="ARBA00022741"/>
    </source>
</evidence>
<keyword evidence="7 30" id="KW-0728">SH3 domain</keyword>
<dbReference type="GO" id="GO:0005634">
    <property type="term" value="C:nucleus"/>
    <property type="evidence" value="ECO:0007669"/>
    <property type="project" value="UniProtKB-SubCell"/>
</dbReference>
<dbReference type="InterPro" id="IPR003598">
    <property type="entry name" value="Ig_sub2"/>
</dbReference>
<feature type="domain" description="Ig-like" evidence="33">
    <location>
        <begin position="1659"/>
        <end position="1749"/>
    </location>
</feature>
<name>A0A9P0IH71_SPOLI</name>
<dbReference type="Proteomes" id="UP001153321">
    <property type="component" value="Chromosome Z"/>
</dbReference>
<feature type="domain" description="Ig-like" evidence="33">
    <location>
        <begin position="2034"/>
        <end position="2118"/>
    </location>
</feature>
<keyword evidence="9" id="KW-0964">Secreted</keyword>
<dbReference type="Gene3D" id="2.60.40.10">
    <property type="entry name" value="Immunoglobulins"/>
    <property type="match status" value="16"/>
</dbReference>
<feature type="domain" description="Fibronectin type-III" evidence="34">
    <location>
        <begin position="2520"/>
        <end position="2616"/>
    </location>
</feature>
<feature type="compositionally biased region" description="Basic and acidic residues" evidence="31">
    <location>
        <begin position="316"/>
        <end position="338"/>
    </location>
</feature>
<comment type="similarity">
    <text evidence="27">Belongs to the hemolin family.</text>
</comment>
<evidence type="ECO:0000256" key="7">
    <source>
        <dbReference type="ARBA" id="ARBA00022443"/>
    </source>
</evidence>
<feature type="region of interest" description="Disordered" evidence="31">
    <location>
        <begin position="939"/>
        <end position="959"/>
    </location>
</feature>
<feature type="compositionally biased region" description="Low complexity" evidence="31">
    <location>
        <begin position="673"/>
        <end position="686"/>
    </location>
</feature>
<dbReference type="SUPFAM" id="SSF50044">
    <property type="entry name" value="SH3-domain"/>
    <property type="match status" value="1"/>
</dbReference>
<keyword evidence="23" id="KW-0539">Nucleus</keyword>
<evidence type="ECO:0000256" key="15">
    <source>
        <dbReference type="ARBA" id="ARBA00022777"/>
    </source>
</evidence>
<dbReference type="InterPro" id="IPR003961">
    <property type="entry name" value="FN3_dom"/>
</dbReference>
<dbReference type="Pfam" id="PF00018">
    <property type="entry name" value="SH3_1"/>
    <property type="match status" value="1"/>
</dbReference>
<dbReference type="SMART" id="SM00326">
    <property type="entry name" value="SH3"/>
    <property type="match status" value="1"/>
</dbReference>
<dbReference type="SMART" id="SM00408">
    <property type="entry name" value="IGc2"/>
    <property type="match status" value="10"/>
</dbReference>
<dbReference type="InterPro" id="IPR050964">
    <property type="entry name" value="Striated_Muscle_Regulatory"/>
</dbReference>
<dbReference type="GO" id="GO:0007517">
    <property type="term" value="P:muscle organ development"/>
    <property type="evidence" value="ECO:0007669"/>
    <property type="project" value="UniProtKB-ARBA"/>
</dbReference>
<protein>
    <recommendedName>
        <fullName evidence="28">Hemolin</fullName>
        <ecNumber evidence="6">2.7.11.1</ecNumber>
    </recommendedName>
    <alternativeName>
        <fullName evidence="29">Titin</fullName>
    </alternativeName>
</protein>
<evidence type="ECO:0000313" key="35">
    <source>
        <dbReference type="EMBL" id="CAH1647507.1"/>
    </source>
</evidence>
<keyword evidence="13" id="KW-0677">Repeat</keyword>
<dbReference type="GO" id="GO:0030018">
    <property type="term" value="C:Z disc"/>
    <property type="evidence" value="ECO:0007669"/>
    <property type="project" value="UniProtKB-ARBA"/>
</dbReference>
<feature type="domain" description="Ig-like" evidence="33">
    <location>
        <begin position="1478"/>
        <end position="1563"/>
    </location>
</feature>
<dbReference type="SMART" id="SM00409">
    <property type="entry name" value="IG"/>
    <property type="match status" value="11"/>
</dbReference>
<feature type="domain" description="SH3" evidence="32">
    <location>
        <begin position="970"/>
        <end position="1031"/>
    </location>
</feature>
<keyword evidence="21" id="KW-0514">Muscle protein</keyword>
<feature type="domain" description="Ig-like" evidence="33">
    <location>
        <begin position="1287"/>
        <end position="1373"/>
    </location>
</feature>
<feature type="compositionally biased region" description="Basic and acidic residues" evidence="31">
    <location>
        <begin position="42"/>
        <end position="57"/>
    </location>
</feature>
<dbReference type="FunFam" id="2.60.40.10:FF:000003">
    <property type="entry name" value="Titin isoform E"/>
    <property type="match status" value="1"/>
</dbReference>
<feature type="domain" description="Fibronectin type-III" evidence="34">
    <location>
        <begin position="1935"/>
        <end position="2028"/>
    </location>
</feature>
<keyword evidence="19" id="KW-0112">Calmodulin-binding</keyword>
<dbReference type="Gene3D" id="2.30.30.40">
    <property type="entry name" value="SH3 Domains"/>
    <property type="match status" value="1"/>
</dbReference>
<feature type="region of interest" description="Disordered" evidence="31">
    <location>
        <begin position="717"/>
        <end position="750"/>
    </location>
</feature>
<evidence type="ECO:0000259" key="32">
    <source>
        <dbReference type="PROSITE" id="PS50002"/>
    </source>
</evidence>
<feature type="compositionally biased region" description="Basic and acidic residues" evidence="31">
    <location>
        <begin position="185"/>
        <end position="224"/>
    </location>
</feature>
<evidence type="ECO:0000256" key="13">
    <source>
        <dbReference type="ARBA" id="ARBA00022737"/>
    </source>
</evidence>
<keyword evidence="16" id="KW-0106">Calcium</keyword>
<dbReference type="PROSITE" id="PS50002">
    <property type="entry name" value="SH3"/>
    <property type="match status" value="1"/>
</dbReference>
<dbReference type="GO" id="GO:0050793">
    <property type="term" value="P:regulation of developmental process"/>
    <property type="evidence" value="ECO:0007669"/>
    <property type="project" value="UniProtKB-ARBA"/>
</dbReference>
<dbReference type="GO" id="GO:0005198">
    <property type="term" value="F:structural molecule activity"/>
    <property type="evidence" value="ECO:0007669"/>
    <property type="project" value="UniProtKB-ARBA"/>
</dbReference>
<feature type="compositionally biased region" description="Acidic residues" evidence="31">
    <location>
        <begin position="415"/>
        <end position="425"/>
    </location>
</feature>
<keyword evidence="20" id="KW-1015">Disulfide bond</keyword>
<keyword evidence="24" id="KW-0393">Immunoglobulin domain</keyword>
<evidence type="ECO:0000256" key="31">
    <source>
        <dbReference type="SAM" id="MobiDB-lite"/>
    </source>
</evidence>
<comment type="catalytic activity">
    <reaction evidence="26">
        <text>L-seryl-[protein] + ATP = O-phospho-L-seryl-[protein] + ADP + H(+)</text>
        <dbReference type="Rhea" id="RHEA:17989"/>
        <dbReference type="Rhea" id="RHEA-COMP:9863"/>
        <dbReference type="Rhea" id="RHEA-COMP:11604"/>
        <dbReference type="ChEBI" id="CHEBI:15378"/>
        <dbReference type="ChEBI" id="CHEBI:29999"/>
        <dbReference type="ChEBI" id="CHEBI:30616"/>
        <dbReference type="ChEBI" id="CHEBI:83421"/>
        <dbReference type="ChEBI" id="CHEBI:456216"/>
        <dbReference type="EC" id="2.7.11.1"/>
    </reaction>
</comment>
<feature type="region of interest" description="Disordered" evidence="31">
    <location>
        <begin position="783"/>
        <end position="809"/>
    </location>
</feature>
<dbReference type="GO" id="GO:0009888">
    <property type="term" value="P:tissue development"/>
    <property type="evidence" value="ECO:0007669"/>
    <property type="project" value="UniProtKB-ARBA"/>
</dbReference>
<gene>
    <name evidence="35" type="ORF">SPLIT_LOCUS12858</name>
</gene>
<feature type="region of interest" description="Disordered" evidence="31">
    <location>
        <begin position="625"/>
        <end position="652"/>
    </location>
</feature>
<dbReference type="InterPro" id="IPR001452">
    <property type="entry name" value="SH3_domain"/>
</dbReference>
<keyword evidence="8" id="KW-0963">Cytoplasm</keyword>
<dbReference type="FunFam" id="2.60.40.10:FF:000147">
    <property type="entry name" value="Myosin light chain kinase"/>
    <property type="match status" value="1"/>
</dbReference>
<evidence type="ECO:0000256" key="1">
    <source>
        <dbReference type="ARBA" id="ARBA00001946"/>
    </source>
</evidence>
<evidence type="ECO:0000256" key="2">
    <source>
        <dbReference type="ARBA" id="ARBA00004123"/>
    </source>
</evidence>
<evidence type="ECO:0000256" key="8">
    <source>
        <dbReference type="ARBA" id="ARBA00022490"/>
    </source>
</evidence>
<feature type="region of interest" description="Disordered" evidence="31">
    <location>
        <begin position="185"/>
        <end position="495"/>
    </location>
</feature>
<dbReference type="InterPro" id="IPR036028">
    <property type="entry name" value="SH3-like_dom_sf"/>
</dbReference>